<sequence length="126" mass="14061">MGLTRGDLYKGFKDKKTYLRVLEYCESKAVADAFTLLVGQPGADDVERIVALFDSISIAALRGEHRGCFLRTAASGGRCRPDISGAVLLKMHGGFVRPLQHIRYYRKLKSRASRVFWFRSMPGCGC</sequence>
<evidence type="ECO:0008006" key="3">
    <source>
        <dbReference type="Google" id="ProtNLM"/>
    </source>
</evidence>
<comment type="caution">
    <text evidence="1">The sequence shown here is derived from an EMBL/GenBank/DDBJ whole genome shotgun (WGS) entry which is preliminary data.</text>
</comment>
<reference evidence="1 2" key="1">
    <citation type="submission" date="2018-09" db="EMBL/GenBank/DDBJ databases">
        <title>Genomic Encyclopedia of Archaeal and Bacterial Type Strains, Phase II (KMG-II): from individual species to whole genera.</title>
        <authorList>
            <person name="Goeker M."/>
        </authorList>
    </citation>
    <scope>NUCLEOTIDE SEQUENCE [LARGE SCALE GENOMIC DNA]</scope>
    <source>
        <strain evidence="1 2">DSM 11458</strain>
    </source>
</reference>
<keyword evidence="2" id="KW-1185">Reference proteome</keyword>
<dbReference type="AlphaFoldDB" id="A0A420DRU9"/>
<dbReference type="Proteomes" id="UP000284407">
    <property type="component" value="Unassembled WGS sequence"/>
</dbReference>
<organism evidence="1 2">
    <name type="scientific">Sulfitobacter guttiformis</name>
    <dbReference type="NCBI Taxonomy" id="74349"/>
    <lineage>
        <taxon>Bacteria</taxon>
        <taxon>Pseudomonadati</taxon>
        <taxon>Pseudomonadota</taxon>
        <taxon>Alphaproteobacteria</taxon>
        <taxon>Rhodobacterales</taxon>
        <taxon>Roseobacteraceae</taxon>
        <taxon>Sulfitobacter</taxon>
    </lineage>
</organism>
<proteinExistence type="predicted"/>
<dbReference type="EMBL" id="RAQK01000001">
    <property type="protein sequence ID" value="RKE96900.1"/>
    <property type="molecule type" value="Genomic_DNA"/>
</dbReference>
<protein>
    <recommendedName>
        <fullName evidence="3">TetR family transcriptional regulator</fullName>
    </recommendedName>
</protein>
<accession>A0A420DRU9</accession>
<evidence type="ECO:0000313" key="1">
    <source>
        <dbReference type="EMBL" id="RKE96900.1"/>
    </source>
</evidence>
<dbReference type="OrthoDB" id="9779746at2"/>
<evidence type="ECO:0000313" key="2">
    <source>
        <dbReference type="Proteomes" id="UP000284407"/>
    </source>
</evidence>
<dbReference type="STRING" id="1443111.Z949_3497"/>
<gene>
    <name evidence="1" type="ORF">C8N30_1479</name>
</gene>
<dbReference type="RefSeq" id="WP_051567240.1">
    <property type="nucleotide sequence ID" value="NZ_RAQK01000001.1"/>
</dbReference>
<name>A0A420DRU9_9RHOB</name>